<evidence type="ECO:0000313" key="1">
    <source>
        <dbReference type="EMBL" id="QDQ26009.1"/>
    </source>
</evidence>
<evidence type="ECO:0000313" key="2">
    <source>
        <dbReference type="Proteomes" id="UP000317550"/>
    </source>
</evidence>
<protein>
    <submittedName>
        <fullName evidence="1">Uncharacterized protein</fullName>
    </submittedName>
</protein>
<organism evidence="1 2">
    <name type="scientific">Chitinimonas arctica</name>
    <dbReference type="NCBI Taxonomy" id="2594795"/>
    <lineage>
        <taxon>Bacteria</taxon>
        <taxon>Pseudomonadati</taxon>
        <taxon>Pseudomonadota</taxon>
        <taxon>Betaproteobacteria</taxon>
        <taxon>Neisseriales</taxon>
        <taxon>Chitinibacteraceae</taxon>
        <taxon>Chitinimonas</taxon>
    </lineage>
</organism>
<dbReference type="EMBL" id="CP041730">
    <property type="protein sequence ID" value="QDQ26009.1"/>
    <property type="molecule type" value="Genomic_DNA"/>
</dbReference>
<proteinExistence type="predicted"/>
<gene>
    <name evidence="1" type="ORF">FNU76_06385</name>
</gene>
<dbReference type="AlphaFoldDB" id="A0A516SCY1"/>
<keyword evidence="2" id="KW-1185">Reference proteome</keyword>
<sequence>MSSHKSRRLADPSTKGMEIFEITPIILGGDPTDSSNKVMLTRKQHIEAVRYWNEIIDGLKKADE</sequence>
<reference evidence="2" key="1">
    <citation type="submission" date="2019-07" db="EMBL/GenBank/DDBJ databases">
        <title>Chitinimonas sp. nov., isolated from Ny-Alesund, arctica soil.</title>
        <authorList>
            <person name="Xu Q."/>
            <person name="Peng F."/>
        </authorList>
    </citation>
    <scope>NUCLEOTIDE SEQUENCE [LARGE SCALE GENOMIC DNA]</scope>
    <source>
        <strain evidence="2">R3-44</strain>
    </source>
</reference>
<accession>A0A516SCY1</accession>
<name>A0A516SCY1_9NEIS</name>
<dbReference type="OrthoDB" id="9156428at2"/>
<dbReference type="Proteomes" id="UP000317550">
    <property type="component" value="Chromosome"/>
</dbReference>
<dbReference type="KEGG" id="cari:FNU76_06385"/>